<evidence type="ECO:0000256" key="1">
    <source>
        <dbReference type="SAM" id="MobiDB-lite"/>
    </source>
</evidence>
<gene>
    <name evidence="2" type="ORF">C8034_v003378</name>
</gene>
<accession>A0A4R8TAL4</accession>
<keyword evidence="3" id="KW-1185">Reference proteome</keyword>
<protein>
    <submittedName>
        <fullName evidence="2">Uncharacterized protein</fullName>
    </submittedName>
</protein>
<organism evidence="2 3">
    <name type="scientific">Colletotrichum sidae</name>
    <dbReference type="NCBI Taxonomy" id="1347389"/>
    <lineage>
        <taxon>Eukaryota</taxon>
        <taxon>Fungi</taxon>
        <taxon>Dikarya</taxon>
        <taxon>Ascomycota</taxon>
        <taxon>Pezizomycotina</taxon>
        <taxon>Sordariomycetes</taxon>
        <taxon>Hypocreomycetidae</taxon>
        <taxon>Glomerellales</taxon>
        <taxon>Glomerellaceae</taxon>
        <taxon>Colletotrichum</taxon>
        <taxon>Colletotrichum orbiculare species complex</taxon>
    </lineage>
</organism>
<dbReference type="AlphaFoldDB" id="A0A4R8TAL4"/>
<comment type="caution">
    <text evidence="2">The sequence shown here is derived from an EMBL/GenBank/DDBJ whole genome shotgun (WGS) entry which is preliminary data.</text>
</comment>
<dbReference type="EMBL" id="QAPF01000157">
    <property type="protein sequence ID" value="TEA14630.1"/>
    <property type="molecule type" value="Genomic_DNA"/>
</dbReference>
<proteinExistence type="predicted"/>
<reference evidence="2 3" key="1">
    <citation type="submission" date="2018-11" db="EMBL/GenBank/DDBJ databases">
        <title>Genome sequence and assembly of Colletotrichum sidae.</title>
        <authorList>
            <person name="Gan P."/>
            <person name="Shirasu K."/>
        </authorList>
    </citation>
    <scope>NUCLEOTIDE SEQUENCE [LARGE SCALE GENOMIC DNA]</scope>
    <source>
        <strain evidence="2 3">CBS 518.97</strain>
    </source>
</reference>
<sequence length="120" mass="12488">MTDDARKPGLEAPSRWALTSAPRPIPTTTPQGPATARCRSRDVSCASDLMGLDDSSAVLPPIGGRRVLFGGCADLSAPDQVDTQLRRSACLVVGEQGPTPICASLSTSLRVSSPPQVECL</sequence>
<evidence type="ECO:0000313" key="2">
    <source>
        <dbReference type="EMBL" id="TEA14630.1"/>
    </source>
</evidence>
<evidence type="ECO:0000313" key="3">
    <source>
        <dbReference type="Proteomes" id="UP000295604"/>
    </source>
</evidence>
<dbReference type="Proteomes" id="UP000295604">
    <property type="component" value="Unassembled WGS sequence"/>
</dbReference>
<feature type="region of interest" description="Disordered" evidence="1">
    <location>
        <begin position="1"/>
        <end position="38"/>
    </location>
</feature>
<name>A0A4R8TAL4_9PEZI</name>